<dbReference type="InterPro" id="IPR042410">
    <property type="entry name" value="WBSCR13"/>
</dbReference>
<keyword evidence="1" id="KW-0853">WD repeat</keyword>
<evidence type="ECO:0000313" key="2">
    <source>
        <dbReference type="Proteomes" id="UP000887581"/>
    </source>
</evidence>
<dbReference type="InterPro" id="IPR015943">
    <property type="entry name" value="WD40/YVTN_repeat-like_dom_sf"/>
</dbReference>
<feature type="repeat" description="WD" evidence="1">
    <location>
        <begin position="200"/>
        <end position="232"/>
    </location>
</feature>
<sequence length="373" mass="42365">MRAPQFEHPWLLTTLKGHVNDVLDLDFSPNGKYLASVSSDRSLYLWHVRDFGEREHKLYRSSVEEDDASHIIFAPDSKNILMSLHFANKLDVYKMIKKEGTHSYKLSPVGSVEFPVVHAKDISSIGIACNASADNQLVIYSIHGEILKTIELKLNILYEACISPCARFIGASGFTPDVFVFEVLFDRQGNFQDVKKAFELKGHSSGVYSFAFDQGSTRCVTASKDGTWKIYNTDVRYSQGEETKIIASGEFEVLKNAPPESVKVAMSPSGNSFAISASRHIRLYSTLQPEKEFKMILDVHDKPINRLRMSSCGKMIASCGDRFIRIFHNVAEFYSNVIWLEKAIQETRENSRKRRLEEQLHEAKQALTPFQFF</sequence>
<protein>
    <submittedName>
        <fullName evidence="3">Uncharacterized protein</fullName>
    </submittedName>
</protein>
<dbReference type="SUPFAM" id="SSF50978">
    <property type="entry name" value="WD40 repeat-like"/>
    <property type="match status" value="1"/>
</dbReference>
<dbReference type="PANTHER" id="PTHR44321">
    <property type="entry name" value="TRANSDUCIN BETA-LIKE PROTEIN 2"/>
    <property type="match status" value="1"/>
</dbReference>
<name>A0A915PLQ6_9BILA</name>
<dbReference type="GO" id="GO:0030968">
    <property type="term" value="P:endoplasmic reticulum unfolded protein response"/>
    <property type="evidence" value="ECO:0007669"/>
    <property type="project" value="TreeGrafter"/>
</dbReference>
<dbReference type="PANTHER" id="PTHR44321:SF1">
    <property type="entry name" value="TRANSDUCIN BETA-LIKE PROTEIN 2"/>
    <property type="match status" value="1"/>
</dbReference>
<proteinExistence type="predicted"/>
<dbReference type="AlphaFoldDB" id="A0A915PLQ6"/>
<keyword evidence="2" id="KW-1185">Reference proteome</keyword>
<dbReference type="Gene3D" id="2.130.10.10">
    <property type="entry name" value="YVTN repeat-like/Quinoprotein amine dehydrogenase"/>
    <property type="match status" value="2"/>
</dbReference>
<organism evidence="2 3">
    <name type="scientific">Setaria digitata</name>
    <dbReference type="NCBI Taxonomy" id="48799"/>
    <lineage>
        <taxon>Eukaryota</taxon>
        <taxon>Metazoa</taxon>
        <taxon>Ecdysozoa</taxon>
        <taxon>Nematoda</taxon>
        <taxon>Chromadorea</taxon>
        <taxon>Rhabditida</taxon>
        <taxon>Spirurina</taxon>
        <taxon>Spiruromorpha</taxon>
        <taxon>Filarioidea</taxon>
        <taxon>Setariidae</taxon>
        <taxon>Setaria</taxon>
    </lineage>
</organism>
<dbReference type="InterPro" id="IPR036322">
    <property type="entry name" value="WD40_repeat_dom_sf"/>
</dbReference>
<dbReference type="WBParaSite" id="sdigi.contig236.g6498.t1">
    <property type="protein sequence ID" value="sdigi.contig236.g6498.t1"/>
    <property type="gene ID" value="sdigi.contig236.g6498"/>
</dbReference>
<dbReference type="Proteomes" id="UP000887581">
    <property type="component" value="Unplaced"/>
</dbReference>
<dbReference type="PROSITE" id="PS50082">
    <property type="entry name" value="WD_REPEATS_2"/>
    <property type="match status" value="2"/>
</dbReference>
<evidence type="ECO:0000313" key="3">
    <source>
        <dbReference type="WBParaSite" id="sdigi.contig236.g6498.t1"/>
    </source>
</evidence>
<reference evidence="3" key="1">
    <citation type="submission" date="2022-11" db="UniProtKB">
        <authorList>
            <consortium name="WormBaseParasite"/>
        </authorList>
    </citation>
    <scope>IDENTIFICATION</scope>
</reference>
<feature type="repeat" description="WD" evidence="1">
    <location>
        <begin position="15"/>
        <end position="49"/>
    </location>
</feature>
<accession>A0A915PLQ6</accession>
<dbReference type="InterPro" id="IPR001680">
    <property type="entry name" value="WD40_rpt"/>
</dbReference>
<dbReference type="Pfam" id="PF00400">
    <property type="entry name" value="WD40"/>
    <property type="match status" value="3"/>
</dbReference>
<dbReference type="GO" id="GO:0005783">
    <property type="term" value="C:endoplasmic reticulum"/>
    <property type="evidence" value="ECO:0007669"/>
    <property type="project" value="TreeGrafter"/>
</dbReference>
<dbReference type="PROSITE" id="PS50294">
    <property type="entry name" value="WD_REPEATS_REGION"/>
    <property type="match status" value="1"/>
</dbReference>
<evidence type="ECO:0000256" key="1">
    <source>
        <dbReference type="PROSITE-ProRule" id="PRU00221"/>
    </source>
</evidence>
<dbReference type="SMART" id="SM00320">
    <property type="entry name" value="WD40"/>
    <property type="match status" value="3"/>
</dbReference>